<feature type="transmembrane region" description="Helical" evidence="5">
    <location>
        <begin position="64"/>
        <end position="87"/>
    </location>
</feature>
<evidence type="ECO:0000256" key="3">
    <source>
        <dbReference type="ARBA" id="ARBA00022989"/>
    </source>
</evidence>
<comment type="subcellular location">
    <subcellularLocation>
        <location evidence="1">Membrane</location>
        <topology evidence="1">Multi-pass membrane protein</topology>
    </subcellularLocation>
</comment>
<dbReference type="EMBL" id="FNFF01000010">
    <property type="protein sequence ID" value="SDK69038.1"/>
    <property type="molecule type" value="Genomic_DNA"/>
</dbReference>
<reference evidence="6 7" key="1">
    <citation type="submission" date="2016-10" db="EMBL/GenBank/DDBJ databases">
        <authorList>
            <person name="de Groot N.N."/>
        </authorList>
    </citation>
    <scope>NUCLEOTIDE SEQUENCE [LARGE SCALE GENOMIC DNA]</scope>
    <source>
        <strain evidence="6 7">CGMCC 4.5727</strain>
    </source>
</reference>
<accession>A0A1G9DZ04</accession>
<proteinExistence type="predicted"/>
<dbReference type="AlphaFoldDB" id="A0A1G9DZ04"/>
<protein>
    <recommendedName>
        <fullName evidence="8">DUF4870 domain-containing protein</fullName>
    </recommendedName>
</protein>
<keyword evidence="4 5" id="KW-0472">Membrane</keyword>
<evidence type="ECO:0000313" key="7">
    <source>
        <dbReference type="Proteomes" id="UP000199155"/>
    </source>
</evidence>
<sequence>MTTHPASLPRPSAPAMPDTSGALFSHAAHVLCLLTGFPYLAWIPALCLKATARDAHNRAHATTALNFALTQLIVWSVWAVCLVGALVTSTASPIAMTALIALAAGGLLYFALGARATFHALFHAYRVEPYTYPVYVAFRMVH</sequence>
<organism evidence="6 7">
    <name type="scientific">Streptomyces indicus</name>
    <dbReference type="NCBI Taxonomy" id="417292"/>
    <lineage>
        <taxon>Bacteria</taxon>
        <taxon>Bacillati</taxon>
        <taxon>Actinomycetota</taxon>
        <taxon>Actinomycetes</taxon>
        <taxon>Kitasatosporales</taxon>
        <taxon>Streptomycetaceae</taxon>
        <taxon>Streptomyces</taxon>
    </lineage>
</organism>
<evidence type="ECO:0000256" key="5">
    <source>
        <dbReference type="SAM" id="Phobius"/>
    </source>
</evidence>
<evidence type="ECO:0000256" key="1">
    <source>
        <dbReference type="ARBA" id="ARBA00004141"/>
    </source>
</evidence>
<keyword evidence="7" id="KW-1185">Reference proteome</keyword>
<evidence type="ECO:0000313" key="6">
    <source>
        <dbReference type="EMBL" id="SDK69038.1"/>
    </source>
</evidence>
<dbReference type="InterPro" id="IPR019109">
    <property type="entry name" value="MamF_MmsF"/>
</dbReference>
<gene>
    <name evidence="6" type="ORF">SAMN05421806_110150</name>
</gene>
<keyword evidence="2 5" id="KW-0812">Transmembrane</keyword>
<keyword evidence="3 5" id="KW-1133">Transmembrane helix</keyword>
<feature type="transmembrane region" description="Helical" evidence="5">
    <location>
        <begin position="93"/>
        <end position="112"/>
    </location>
</feature>
<evidence type="ECO:0000256" key="2">
    <source>
        <dbReference type="ARBA" id="ARBA00022692"/>
    </source>
</evidence>
<dbReference type="RefSeq" id="WP_093613549.1">
    <property type="nucleotide sequence ID" value="NZ_FNFF01000010.1"/>
</dbReference>
<dbReference type="Pfam" id="PF09685">
    <property type="entry name" value="MamF_MmsF"/>
    <property type="match status" value="1"/>
</dbReference>
<evidence type="ECO:0008006" key="8">
    <source>
        <dbReference type="Google" id="ProtNLM"/>
    </source>
</evidence>
<dbReference type="Proteomes" id="UP000199155">
    <property type="component" value="Unassembled WGS sequence"/>
</dbReference>
<name>A0A1G9DZ04_9ACTN</name>
<feature type="transmembrane region" description="Helical" evidence="5">
    <location>
        <begin position="20"/>
        <end position="43"/>
    </location>
</feature>
<dbReference type="STRING" id="417292.SAMN05421806_110150"/>
<evidence type="ECO:0000256" key="4">
    <source>
        <dbReference type="ARBA" id="ARBA00023136"/>
    </source>
</evidence>